<reference evidence="1" key="1">
    <citation type="submission" date="2020-03" db="EMBL/GenBank/DDBJ databases">
        <title>The deep terrestrial virosphere.</title>
        <authorList>
            <person name="Holmfeldt K."/>
            <person name="Nilsson E."/>
            <person name="Simone D."/>
            <person name="Lopez-Fernandez M."/>
            <person name="Wu X."/>
            <person name="de Brujin I."/>
            <person name="Lundin D."/>
            <person name="Andersson A."/>
            <person name="Bertilsson S."/>
            <person name="Dopson M."/>
        </authorList>
    </citation>
    <scope>NUCLEOTIDE SEQUENCE</scope>
    <source>
        <strain evidence="1">MM171B01367</strain>
    </source>
</reference>
<name>A0A6M3MBD1_9ZZZZ</name>
<protein>
    <submittedName>
        <fullName evidence="1">Uncharacterized protein</fullName>
    </submittedName>
</protein>
<organism evidence="1">
    <name type="scientific">viral metagenome</name>
    <dbReference type="NCBI Taxonomy" id="1070528"/>
    <lineage>
        <taxon>unclassified sequences</taxon>
        <taxon>metagenomes</taxon>
        <taxon>organismal metagenomes</taxon>
    </lineage>
</organism>
<dbReference type="EMBL" id="MT143774">
    <property type="protein sequence ID" value="QJB02319.1"/>
    <property type="molecule type" value="Genomic_DNA"/>
</dbReference>
<sequence>MSAAIEPIYSTPPLMEKLADLCHQQWSGWMEWLFKFGTFNENGTFTINSDKVARWRKQMMTPFADLSEDERESDLYEASKFQKLFYTHVTDLKTKLSLQLADADDTADTYRNAGLNGIAKMVNTYTYNVWQICYEIMEAYEYDPSEEGR</sequence>
<evidence type="ECO:0000313" key="1">
    <source>
        <dbReference type="EMBL" id="QJB02319.1"/>
    </source>
</evidence>
<gene>
    <name evidence="1" type="ORF">MM171B01367_0013</name>
</gene>
<dbReference type="AlphaFoldDB" id="A0A6M3MBD1"/>
<proteinExistence type="predicted"/>
<accession>A0A6M3MBD1</accession>